<protein>
    <recommendedName>
        <fullName evidence="4">Fibronectin type-III domain-containing protein</fullName>
    </recommendedName>
</protein>
<dbReference type="AlphaFoldDB" id="A0A6F8YD67"/>
<gene>
    <name evidence="2" type="ORF">Psuf_012860</name>
</gene>
<dbReference type="Gene3D" id="2.60.40.10">
    <property type="entry name" value="Immunoglobulins"/>
    <property type="match status" value="1"/>
</dbReference>
<dbReference type="RefSeq" id="WP_173154913.1">
    <property type="nucleotide sequence ID" value="NZ_AP022871.1"/>
</dbReference>
<reference evidence="2 3" key="1">
    <citation type="submission" date="2020-03" db="EMBL/GenBank/DDBJ databases">
        <title>Whole genome shotgun sequence of Phytohabitans suffuscus NBRC 105367.</title>
        <authorList>
            <person name="Komaki H."/>
            <person name="Tamura T."/>
        </authorList>
    </citation>
    <scope>NUCLEOTIDE SEQUENCE [LARGE SCALE GENOMIC DNA]</scope>
    <source>
        <strain evidence="2 3">NBRC 105367</strain>
    </source>
</reference>
<dbReference type="EMBL" id="AP022871">
    <property type="protein sequence ID" value="BCB83973.1"/>
    <property type="molecule type" value="Genomic_DNA"/>
</dbReference>
<dbReference type="KEGG" id="psuu:Psuf_012860"/>
<keyword evidence="3" id="KW-1185">Reference proteome</keyword>
<accession>A0A6F8YD67</accession>
<organism evidence="2 3">
    <name type="scientific">Phytohabitans suffuscus</name>
    <dbReference type="NCBI Taxonomy" id="624315"/>
    <lineage>
        <taxon>Bacteria</taxon>
        <taxon>Bacillati</taxon>
        <taxon>Actinomycetota</taxon>
        <taxon>Actinomycetes</taxon>
        <taxon>Micromonosporales</taxon>
        <taxon>Micromonosporaceae</taxon>
    </lineage>
</organism>
<name>A0A6F8YD67_9ACTN</name>
<evidence type="ECO:0000313" key="3">
    <source>
        <dbReference type="Proteomes" id="UP000503011"/>
    </source>
</evidence>
<evidence type="ECO:0000256" key="1">
    <source>
        <dbReference type="SAM" id="SignalP"/>
    </source>
</evidence>
<dbReference type="Proteomes" id="UP000503011">
    <property type="component" value="Chromosome"/>
</dbReference>
<evidence type="ECO:0000313" key="2">
    <source>
        <dbReference type="EMBL" id="BCB83973.1"/>
    </source>
</evidence>
<keyword evidence="1" id="KW-0732">Signal</keyword>
<sequence>MAVAAASAGVLVAPGAAAASPSGPQVPAAVLAPPQVSGTSVTLTWTDQSPDEEEFWVFRRNAAGGPFSYVVSVGSTSTPGTGAAYSVVDTIPAGTRQCYAVTTYIVFGRAGEEFSNEQCTSALPRLPVPAAGPGGFHTVDVPGPPPEQNAIRGIDPSGVIGRDGLAVFASSTHGASRHLRITHCRDEACTSVSAISLDTLGETGYAPAMAIGGDGLPVVAYASFDASFGSTHTKYDLKVAKCTSVTCGSGGSRFVDRASTVRRGIALAIGPDGFPLISYLDEPSDTQPAQVKVIHCLDHSCQNKRESVVDTVGTGDRSGTAITVLPTGLALVAYTDGTPHGDLKVARCHNSDCSASTAVTVDAAGTSGRQPSITVGRDGLAIIAHERTDPDGKVVVSRCVNVLCTATTNSVLDTTGSLGATPSIAIGADGFPVVAYSHPAGPSLRVARCENVACTAATRSTVETSAGLGWLRPSVLVAPDGRPVVGYWRESEAALRVVDCGNVLCRPPFG</sequence>
<reference evidence="2 3" key="2">
    <citation type="submission" date="2020-03" db="EMBL/GenBank/DDBJ databases">
        <authorList>
            <person name="Ichikawa N."/>
            <person name="Kimura A."/>
            <person name="Kitahashi Y."/>
            <person name="Uohara A."/>
        </authorList>
    </citation>
    <scope>NUCLEOTIDE SEQUENCE [LARGE SCALE GENOMIC DNA]</scope>
    <source>
        <strain evidence="2 3">NBRC 105367</strain>
    </source>
</reference>
<evidence type="ECO:0008006" key="4">
    <source>
        <dbReference type="Google" id="ProtNLM"/>
    </source>
</evidence>
<proteinExistence type="predicted"/>
<dbReference type="InterPro" id="IPR013783">
    <property type="entry name" value="Ig-like_fold"/>
</dbReference>
<dbReference type="GO" id="GO:0005975">
    <property type="term" value="P:carbohydrate metabolic process"/>
    <property type="evidence" value="ECO:0007669"/>
    <property type="project" value="UniProtKB-ARBA"/>
</dbReference>
<feature type="chain" id="PRO_5026024275" description="Fibronectin type-III domain-containing protein" evidence="1">
    <location>
        <begin position="19"/>
        <end position="510"/>
    </location>
</feature>
<feature type="signal peptide" evidence="1">
    <location>
        <begin position="1"/>
        <end position="18"/>
    </location>
</feature>